<keyword evidence="1" id="KW-0472">Membrane</keyword>
<evidence type="ECO:0000313" key="3">
    <source>
        <dbReference type="Proteomes" id="UP000000323"/>
    </source>
</evidence>
<dbReference type="EMBL" id="CP001825">
    <property type="protein sequence ID" value="ACZ41182.1"/>
    <property type="molecule type" value="Genomic_DNA"/>
</dbReference>
<keyword evidence="1" id="KW-1133">Transmembrane helix</keyword>
<dbReference type="KEGG" id="ttr:Tter_0260"/>
<dbReference type="RefSeq" id="WP_012874217.1">
    <property type="nucleotide sequence ID" value="NC_013525.1"/>
</dbReference>
<reference evidence="3" key="1">
    <citation type="journal article" date="2010" name="Stand. Genomic Sci.">
        <title>Complete genome sequence of 'Thermobaculum terrenum' type strain (YNP1).</title>
        <authorList>
            <person name="Kiss H."/>
            <person name="Cleland D."/>
            <person name="Lapidus A."/>
            <person name="Lucas S."/>
            <person name="Glavina Del Rio T."/>
            <person name="Nolan M."/>
            <person name="Tice H."/>
            <person name="Han C."/>
            <person name="Goodwin L."/>
            <person name="Pitluck S."/>
            <person name="Liolios K."/>
            <person name="Ivanova N."/>
            <person name="Mavromatis K."/>
            <person name="Ovchinnikova G."/>
            <person name="Pati A."/>
            <person name="Chen A."/>
            <person name="Palaniappan K."/>
            <person name="Land M."/>
            <person name="Hauser L."/>
            <person name="Chang Y."/>
            <person name="Jeffries C."/>
            <person name="Lu M."/>
            <person name="Brettin T."/>
            <person name="Detter J."/>
            <person name="Goker M."/>
            <person name="Tindall B."/>
            <person name="Beck B."/>
            <person name="McDermott T."/>
            <person name="Woyke T."/>
            <person name="Bristow J."/>
            <person name="Eisen J."/>
            <person name="Markowitz V."/>
            <person name="Hugenholtz P."/>
            <person name="Kyrpides N."/>
            <person name="Klenk H."/>
            <person name="Cheng J."/>
        </authorList>
    </citation>
    <scope>NUCLEOTIDE SEQUENCE [LARGE SCALE GENOMIC DNA]</scope>
    <source>
        <strain evidence="3">ATCC BAA-798 / YNP1</strain>
    </source>
</reference>
<dbReference type="HOGENOM" id="CLU_216918_0_0_0"/>
<gene>
    <name evidence="2" type="ordered locus">Tter_0260</name>
</gene>
<evidence type="ECO:0000313" key="2">
    <source>
        <dbReference type="EMBL" id="ACZ41182.1"/>
    </source>
</evidence>
<feature type="transmembrane region" description="Helical" evidence="1">
    <location>
        <begin position="12"/>
        <end position="34"/>
    </location>
</feature>
<dbReference type="Proteomes" id="UP000000323">
    <property type="component" value="Chromosome 1"/>
</dbReference>
<accession>D1CE26</accession>
<sequence length="42" mass="4611">MEEDVRRRLLKGLLGLVLGIVATWLAAYITDLILGPEGETKS</sequence>
<dbReference type="STRING" id="525904.Tter_0260"/>
<dbReference type="AlphaFoldDB" id="D1CE26"/>
<keyword evidence="1" id="KW-0812">Transmembrane</keyword>
<proteinExistence type="predicted"/>
<evidence type="ECO:0000256" key="1">
    <source>
        <dbReference type="SAM" id="Phobius"/>
    </source>
</evidence>
<organism evidence="2 3">
    <name type="scientific">Thermobaculum terrenum (strain ATCC BAA-798 / CCMEE 7001 / YNP1)</name>
    <dbReference type="NCBI Taxonomy" id="525904"/>
    <lineage>
        <taxon>Bacteria</taxon>
        <taxon>Bacillati</taxon>
        <taxon>Chloroflexota</taxon>
        <taxon>Chloroflexia</taxon>
        <taxon>Candidatus Thermobaculales</taxon>
        <taxon>Candidatus Thermobaculaceae</taxon>
        <taxon>Thermobaculum</taxon>
    </lineage>
</organism>
<name>D1CE26_THET1</name>
<keyword evidence="3" id="KW-1185">Reference proteome</keyword>
<protein>
    <submittedName>
        <fullName evidence="2">Uncharacterized protein</fullName>
    </submittedName>
</protein>